<dbReference type="InterPro" id="IPR037238">
    <property type="entry name" value="YbiA-like_sf"/>
</dbReference>
<protein>
    <recommendedName>
        <fullName evidence="3">NADAR domain-containing protein</fullName>
    </recommendedName>
</protein>
<comment type="catalytic activity">
    <reaction evidence="2">
        <text>2,5-diamino-6-hydroxy-4-(5-phosphoribosylamino)-pyrimidine + H2O = 2,5,6-triamino-4-hydroxypyrimidine + D-ribose 5-phosphate</text>
        <dbReference type="Rhea" id="RHEA:23436"/>
        <dbReference type="ChEBI" id="CHEBI:15377"/>
        <dbReference type="ChEBI" id="CHEBI:58614"/>
        <dbReference type="ChEBI" id="CHEBI:78346"/>
        <dbReference type="ChEBI" id="CHEBI:137796"/>
    </reaction>
</comment>
<keyword evidence="5" id="KW-1185">Reference proteome</keyword>
<dbReference type="AlphaFoldDB" id="A0A1Z4LYI8"/>
<dbReference type="Proteomes" id="UP000218418">
    <property type="component" value="Chromosome"/>
</dbReference>
<evidence type="ECO:0000256" key="1">
    <source>
        <dbReference type="ARBA" id="ARBA00000022"/>
    </source>
</evidence>
<gene>
    <name evidence="4" type="ORF">NIES267_58030</name>
</gene>
<name>A0A1Z4LYI8_9CYAN</name>
<reference evidence="4 5" key="1">
    <citation type="submission" date="2017-06" db="EMBL/GenBank/DDBJ databases">
        <title>Genome sequencing of cyanobaciteial culture collection at National Institute for Environmental Studies (NIES).</title>
        <authorList>
            <person name="Hirose Y."/>
            <person name="Shimura Y."/>
            <person name="Fujisawa T."/>
            <person name="Nakamura Y."/>
            <person name="Kawachi M."/>
        </authorList>
    </citation>
    <scope>NUCLEOTIDE SEQUENCE [LARGE SCALE GENOMIC DNA]</scope>
    <source>
        <strain evidence="4 5">NIES-267</strain>
    </source>
</reference>
<feature type="domain" description="NADAR" evidence="3">
    <location>
        <begin position="4"/>
        <end position="143"/>
    </location>
</feature>
<evidence type="ECO:0000259" key="3">
    <source>
        <dbReference type="Pfam" id="PF08719"/>
    </source>
</evidence>
<organism evidence="4 5">
    <name type="scientific">Calothrix parasitica NIES-267</name>
    <dbReference type="NCBI Taxonomy" id="1973488"/>
    <lineage>
        <taxon>Bacteria</taxon>
        <taxon>Bacillati</taxon>
        <taxon>Cyanobacteriota</taxon>
        <taxon>Cyanophyceae</taxon>
        <taxon>Nostocales</taxon>
        <taxon>Calotrichaceae</taxon>
        <taxon>Calothrix</taxon>
    </lineage>
</organism>
<dbReference type="CDD" id="cd15457">
    <property type="entry name" value="NADAR"/>
    <property type="match status" value="1"/>
</dbReference>
<dbReference type="SUPFAM" id="SSF143990">
    <property type="entry name" value="YbiA-like"/>
    <property type="match status" value="1"/>
</dbReference>
<dbReference type="OrthoDB" id="67297at2"/>
<proteinExistence type="predicted"/>
<accession>A0A1Z4LYI8</accession>
<dbReference type="Gene3D" id="1.10.357.40">
    <property type="entry name" value="YbiA-like"/>
    <property type="match status" value="1"/>
</dbReference>
<evidence type="ECO:0000313" key="4">
    <source>
        <dbReference type="EMBL" id="BAY86297.1"/>
    </source>
</evidence>
<comment type="catalytic activity">
    <reaction evidence="1">
        <text>5-amino-6-(5-phospho-D-ribosylamino)uracil + H2O = 5,6-diaminouracil + D-ribose 5-phosphate</text>
        <dbReference type="Rhea" id="RHEA:55020"/>
        <dbReference type="ChEBI" id="CHEBI:15377"/>
        <dbReference type="ChEBI" id="CHEBI:46252"/>
        <dbReference type="ChEBI" id="CHEBI:58453"/>
        <dbReference type="ChEBI" id="CHEBI:78346"/>
    </reaction>
</comment>
<dbReference type="EMBL" id="AP018227">
    <property type="protein sequence ID" value="BAY86297.1"/>
    <property type="molecule type" value="Genomic_DNA"/>
</dbReference>
<dbReference type="InterPro" id="IPR012816">
    <property type="entry name" value="NADAR"/>
</dbReference>
<dbReference type="NCBIfam" id="TIGR02464">
    <property type="entry name" value="ribofla_fusion"/>
    <property type="match status" value="1"/>
</dbReference>
<evidence type="ECO:0000313" key="5">
    <source>
        <dbReference type="Proteomes" id="UP000218418"/>
    </source>
</evidence>
<sequence length="143" mass="16752">MTIYFYTTNDEYGCFSNFSPHGVELDGFWWKTTEHYFQAQKFVGTHHLEEIQQAKTPKEAASMGRDRKRPLRKDWEQVKDDVMRKAVLKKFETHPQIREVLLSTGDEEIIENAPGDYYWGCGKDGSGKNMLGQILMEIREKLQ</sequence>
<evidence type="ECO:0000256" key="2">
    <source>
        <dbReference type="ARBA" id="ARBA00000751"/>
    </source>
</evidence>
<dbReference type="Pfam" id="PF08719">
    <property type="entry name" value="NADAR"/>
    <property type="match status" value="1"/>
</dbReference>